<evidence type="ECO:0000313" key="2">
    <source>
        <dbReference type="EMBL" id="PFC71114.1"/>
    </source>
</evidence>
<keyword evidence="1" id="KW-0732">Signal</keyword>
<name>A0A2A8XY05_BACCE</name>
<dbReference type="Proteomes" id="UP000220226">
    <property type="component" value="Unassembled WGS sequence"/>
</dbReference>
<accession>A0A2A8XY05</accession>
<gene>
    <name evidence="2" type="ORF">CN290_23930</name>
</gene>
<dbReference type="AlphaFoldDB" id="A0A2A8XY05"/>
<comment type="caution">
    <text evidence="2">The sequence shown here is derived from an EMBL/GenBank/DDBJ whole genome shotgun (WGS) entry which is preliminary data.</text>
</comment>
<feature type="signal peptide" evidence="1">
    <location>
        <begin position="1"/>
        <end position="31"/>
    </location>
</feature>
<dbReference type="EMBL" id="NTQT01000029">
    <property type="protein sequence ID" value="PFC71114.1"/>
    <property type="molecule type" value="Genomic_DNA"/>
</dbReference>
<evidence type="ECO:0000313" key="3">
    <source>
        <dbReference type="Proteomes" id="UP000220226"/>
    </source>
</evidence>
<evidence type="ECO:0000256" key="1">
    <source>
        <dbReference type="SAM" id="SignalP"/>
    </source>
</evidence>
<feature type="chain" id="PRO_5012970422" description="Secreted protein" evidence="1">
    <location>
        <begin position="32"/>
        <end position="155"/>
    </location>
</feature>
<organism evidence="2 3">
    <name type="scientific">Bacillus cereus</name>
    <dbReference type="NCBI Taxonomy" id="1396"/>
    <lineage>
        <taxon>Bacteria</taxon>
        <taxon>Bacillati</taxon>
        <taxon>Bacillota</taxon>
        <taxon>Bacilli</taxon>
        <taxon>Bacillales</taxon>
        <taxon>Bacillaceae</taxon>
        <taxon>Bacillus</taxon>
        <taxon>Bacillus cereus group</taxon>
    </lineage>
</organism>
<dbReference type="RefSeq" id="WP_098289093.1">
    <property type="nucleotide sequence ID" value="NZ_NTQT01000029.1"/>
</dbReference>
<sequence>MLNLKTKFKKIIPASIAFATLLTVAPLSSFAAEMDNTPVQNNVVNFPQANNNTTSLNQEVTLDEDGDVTAQGWKKEVVVAGLRGGGKALKAITEWLGAGTKEAKYLSKNAEKIGDALDGFESGIENALIDFMIFECDIPGGSARVIARAITGFIL</sequence>
<reference evidence="2 3" key="1">
    <citation type="submission" date="2017-09" db="EMBL/GenBank/DDBJ databases">
        <title>Large-scale bioinformatics analysis of Bacillus genomes uncovers conserved roles of natural products in bacterial physiology.</title>
        <authorList>
            <consortium name="Agbiome Team Llc"/>
            <person name="Bleich R.M."/>
            <person name="Grubbs K.J."/>
            <person name="Santa Maria K.C."/>
            <person name="Allen S.E."/>
            <person name="Farag S."/>
            <person name="Shank E.A."/>
            <person name="Bowers A."/>
        </authorList>
    </citation>
    <scope>NUCLEOTIDE SEQUENCE [LARGE SCALE GENOMIC DNA]</scope>
    <source>
        <strain evidence="2 3">AFS025165</strain>
    </source>
</reference>
<protein>
    <recommendedName>
        <fullName evidence="4">Secreted protein</fullName>
    </recommendedName>
</protein>
<evidence type="ECO:0008006" key="4">
    <source>
        <dbReference type="Google" id="ProtNLM"/>
    </source>
</evidence>
<proteinExistence type="predicted"/>